<evidence type="ECO:0000259" key="13">
    <source>
        <dbReference type="Pfam" id="PF24810"/>
    </source>
</evidence>
<evidence type="ECO:0000256" key="2">
    <source>
        <dbReference type="ARBA" id="ARBA00013164"/>
    </source>
</evidence>
<dbReference type="InterPro" id="IPR014729">
    <property type="entry name" value="Rossmann-like_a/b/a_fold"/>
</dbReference>
<evidence type="ECO:0000256" key="7">
    <source>
        <dbReference type="ARBA" id="ARBA00023146"/>
    </source>
</evidence>
<dbReference type="PANTHER" id="PTHR45794">
    <property type="entry name" value="LEUCYL-TRNA SYNTHETASE"/>
    <property type="match status" value="1"/>
</dbReference>
<keyword evidence="15" id="KW-1185">Reference proteome</keyword>
<reference evidence="14" key="2">
    <citation type="submission" date="2023-06" db="EMBL/GenBank/DDBJ databases">
        <authorList>
            <consortium name="Lawrence Berkeley National Laboratory"/>
            <person name="Mondo S.J."/>
            <person name="Hensen N."/>
            <person name="Bonometti L."/>
            <person name="Westerberg I."/>
            <person name="Brannstrom I.O."/>
            <person name="Guillou S."/>
            <person name="Cros-Aarteil S."/>
            <person name="Calhoun S."/>
            <person name="Haridas S."/>
            <person name="Kuo A."/>
            <person name="Pangilinan J."/>
            <person name="Riley R."/>
            <person name="Labutti K."/>
            <person name="Andreopoulos B."/>
            <person name="Lipzen A."/>
            <person name="Chen C."/>
            <person name="Yanf M."/>
            <person name="Daum C."/>
            <person name="Ng V."/>
            <person name="Clum A."/>
            <person name="Steindorff A."/>
            <person name="Ohm R."/>
            <person name="Martin F."/>
            <person name="Silar P."/>
            <person name="Natvig D."/>
            <person name="Lalanne C."/>
            <person name="Gautier V."/>
            <person name="Ament-Velasquez S.L."/>
            <person name="Kruys A."/>
            <person name="Hutchinson M.I."/>
            <person name="Powell A.J."/>
            <person name="Barry K."/>
            <person name="Miller A.N."/>
            <person name="Grigoriev I.V."/>
            <person name="Debuchy R."/>
            <person name="Gladieux P."/>
            <person name="Thoren M.H."/>
            <person name="Johannesson H."/>
        </authorList>
    </citation>
    <scope>NUCLEOTIDE SEQUENCE</scope>
    <source>
        <strain evidence="14">CBS 333.67</strain>
    </source>
</reference>
<feature type="domain" description="Aminoacyl-tRNA synthetase class Ia" evidence="11">
    <location>
        <begin position="68"/>
        <end position="135"/>
    </location>
</feature>
<dbReference type="GO" id="GO:0004823">
    <property type="term" value="F:leucine-tRNA ligase activity"/>
    <property type="evidence" value="ECO:0007669"/>
    <property type="project" value="UniProtKB-EC"/>
</dbReference>
<dbReference type="GO" id="GO:0002161">
    <property type="term" value="F:aminoacyl-tRNA deacylase activity"/>
    <property type="evidence" value="ECO:0007669"/>
    <property type="project" value="InterPro"/>
</dbReference>
<sequence>MADTTLPKAMAEMAVSKTKELKGTEKRDSLVEIEKKYQKKWEQEGVFHADAPSLEEYPLGSISPDELREKFPKFFGTVAYPYMNGRLHAGHAFSFSKIEFHTGFERMRGKRCLFPLGYHCTGLPIKASADKLVDEVKKFGQNFERYKEEEEDDEPAPAAQKGPKEDLSKFNAKKGKAAAKKGKAKYQWQILNSIGIPLEEIHHFADAQHWLQYFPPECKKDLTNFGARIDWRRQFVTTDANPYYDAFVRWQIIRLRELDKIKFGKRYTIYSIKDNQPCMDHDRGEGEGVLPQEYTALKLKVLEWAPEATEAIKGKVPEDATVYLCPATLRPETMYGQVCCFVGPNLTYGVFKASEKEYFVITKRAARNMAYQGILKQEDVLNEDKTDKAVPQILGWQLIGTLVNAPLSFHKQVRVLPMETILATKGTGVVTSVPSDSPDDYIMMDDLGRKTGYYNKLLNDLAADFYKRMGSDGEPRDRIKEEWAKLEIFPIIQTPTSDRLAPHLVKKLKIQSPKDTQKLQEAKELAYKEGFYQGVMLVGDLKGEKVEVAKPKVREQLIKSGEAFAYAEPENKVVSRSGDECIVALLDQWYLDYGEDNWRHIAYDYVENKDGKGLETYSPDTQHQFKGVLNWLRQWACARTYGLGSKLPWDHSSLVESLSDSTIYMAYYTIVPWLHTDLFGRQKGKGDVAPEQMIDEVWDYIFCRTQWSDELVSKSGIPKETLQGMRRDFEYFYPLDIRVSGKDLIPNHLTFWLYNHIALFPREYWPRSVRANGHLQLNGEKMSKSTGNFMTLDDIVRKYGADAARVALADAGDGIADSNFVEDVADNTILRFYTNKEWIEEIVKDDKLRTGPLNDFQDALFDNEMNALVHEARKQYEETSYKLALKAAHYDFLNARDTYREACSAAGIPLHKDLVFKYIRLQALVLTPIAPHWPEYIWLEVLGEKKSIQFATWPEVPPANPALSAAREYVKQTSSNIHSAEGAQLKKMAKGRQSDFDPKKPKKLTIFMTESFPSWQAKYIELLKEVWDPATNSQKIDDKELNGRIGKMGEMKKAMPFVQALKKRLRDGEPAEVVLERKLAFDEKKTLLAMVPGLKRTAGLESVQILAVLEGSKTGKDLTGNGEEVDVKTPVAESALPGQPSFFFENV</sequence>
<keyword evidence="5" id="KW-0067">ATP-binding</keyword>
<evidence type="ECO:0000256" key="1">
    <source>
        <dbReference type="ARBA" id="ARBA00005594"/>
    </source>
</evidence>
<dbReference type="SUPFAM" id="SSF47323">
    <property type="entry name" value="Anticodon-binding domain of a subclass of class I aminoacyl-tRNA synthetases"/>
    <property type="match status" value="1"/>
</dbReference>
<dbReference type="EC" id="6.1.1.4" evidence="2"/>
<keyword evidence="7" id="KW-0030">Aminoacyl-tRNA synthetase</keyword>
<dbReference type="NCBIfam" id="TIGR00395">
    <property type="entry name" value="leuS_arch"/>
    <property type="match status" value="1"/>
</dbReference>
<evidence type="ECO:0000259" key="11">
    <source>
        <dbReference type="Pfam" id="PF00133"/>
    </source>
</evidence>
<dbReference type="RefSeq" id="XP_062720481.1">
    <property type="nucleotide sequence ID" value="XM_062866342.1"/>
</dbReference>
<dbReference type="Gene3D" id="3.90.740.10">
    <property type="entry name" value="Valyl/Leucyl/Isoleucyl-tRNA synthetase, editing domain"/>
    <property type="match status" value="1"/>
</dbReference>
<keyword evidence="4" id="KW-0547">Nucleotide-binding</keyword>
<feature type="domain" description="Leucine--tRNA ligase RagD-binding" evidence="13">
    <location>
        <begin position="1010"/>
        <end position="1066"/>
    </location>
</feature>
<dbReference type="GO" id="GO:0006429">
    <property type="term" value="P:leucyl-tRNA aminoacylation"/>
    <property type="evidence" value="ECO:0007669"/>
    <property type="project" value="InterPro"/>
</dbReference>
<evidence type="ECO:0000259" key="12">
    <source>
        <dbReference type="Pfam" id="PF08264"/>
    </source>
</evidence>
<keyword evidence="3" id="KW-0436">Ligase</keyword>
<evidence type="ECO:0000256" key="3">
    <source>
        <dbReference type="ARBA" id="ARBA00022598"/>
    </source>
</evidence>
<organism evidence="14 15">
    <name type="scientific">Chaetomium strumarium</name>
    <dbReference type="NCBI Taxonomy" id="1170767"/>
    <lineage>
        <taxon>Eukaryota</taxon>
        <taxon>Fungi</taxon>
        <taxon>Dikarya</taxon>
        <taxon>Ascomycota</taxon>
        <taxon>Pezizomycotina</taxon>
        <taxon>Sordariomycetes</taxon>
        <taxon>Sordariomycetidae</taxon>
        <taxon>Sordariales</taxon>
        <taxon>Chaetomiaceae</taxon>
        <taxon>Chaetomium</taxon>
    </lineage>
</organism>
<dbReference type="EMBL" id="JAUDZG010000005">
    <property type="protein sequence ID" value="KAK3304701.1"/>
    <property type="molecule type" value="Genomic_DNA"/>
</dbReference>
<evidence type="ECO:0000313" key="15">
    <source>
        <dbReference type="Proteomes" id="UP001273166"/>
    </source>
</evidence>
<dbReference type="AlphaFoldDB" id="A0AAJ0GRD7"/>
<dbReference type="Proteomes" id="UP001273166">
    <property type="component" value="Unassembled WGS sequence"/>
</dbReference>
<accession>A0AAJ0GRD7</accession>
<feature type="domain" description="Methionyl/Valyl/Leucyl/Isoleucyl-tRNA synthetase anticodon-binding" evidence="12">
    <location>
        <begin position="861"/>
        <end position="977"/>
    </location>
</feature>
<comment type="caution">
    <text evidence="14">The sequence shown here is derived from an EMBL/GenBank/DDBJ whole genome shotgun (WGS) entry which is preliminary data.</text>
</comment>
<comment type="similarity">
    <text evidence="1">Belongs to the class-I aminoacyl-tRNA synthetase family.</text>
</comment>
<evidence type="ECO:0000256" key="8">
    <source>
        <dbReference type="ARBA" id="ARBA00030520"/>
    </source>
</evidence>
<dbReference type="InterPro" id="IPR013155">
    <property type="entry name" value="M/V/L/I-tRNA-synth_anticd-bd"/>
</dbReference>
<evidence type="ECO:0000256" key="9">
    <source>
        <dbReference type="ARBA" id="ARBA00047469"/>
    </source>
</evidence>
<feature type="domain" description="Aminoacyl-tRNA synthetase class Ia" evidence="11">
    <location>
        <begin position="207"/>
        <end position="818"/>
    </location>
</feature>
<proteinExistence type="inferred from homology"/>
<evidence type="ECO:0000256" key="10">
    <source>
        <dbReference type="SAM" id="MobiDB-lite"/>
    </source>
</evidence>
<dbReference type="Pfam" id="PF00133">
    <property type="entry name" value="tRNA-synt_1"/>
    <property type="match status" value="2"/>
</dbReference>
<dbReference type="Pfam" id="PF24810">
    <property type="entry name" value="RBD_LARS1"/>
    <property type="match status" value="1"/>
</dbReference>
<evidence type="ECO:0000256" key="6">
    <source>
        <dbReference type="ARBA" id="ARBA00022917"/>
    </source>
</evidence>
<dbReference type="Gene3D" id="3.40.50.620">
    <property type="entry name" value="HUPs"/>
    <property type="match status" value="2"/>
</dbReference>
<dbReference type="GeneID" id="87885171"/>
<dbReference type="InterPro" id="IPR002300">
    <property type="entry name" value="aa-tRNA-synth_Ia"/>
</dbReference>
<dbReference type="Pfam" id="PF08264">
    <property type="entry name" value="Anticodon_1"/>
    <property type="match status" value="1"/>
</dbReference>
<name>A0AAJ0GRD7_9PEZI</name>
<reference evidence="14" key="1">
    <citation type="journal article" date="2023" name="Mol. Phylogenet. Evol.">
        <title>Genome-scale phylogeny and comparative genomics of the fungal order Sordariales.</title>
        <authorList>
            <person name="Hensen N."/>
            <person name="Bonometti L."/>
            <person name="Westerberg I."/>
            <person name="Brannstrom I.O."/>
            <person name="Guillou S."/>
            <person name="Cros-Aarteil S."/>
            <person name="Calhoun S."/>
            <person name="Haridas S."/>
            <person name="Kuo A."/>
            <person name="Mondo S."/>
            <person name="Pangilinan J."/>
            <person name="Riley R."/>
            <person name="LaButti K."/>
            <person name="Andreopoulos B."/>
            <person name="Lipzen A."/>
            <person name="Chen C."/>
            <person name="Yan M."/>
            <person name="Daum C."/>
            <person name="Ng V."/>
            <person name="Clum A."/>
            <person name="Steindorff A."/>
            <person name="Ohm R.A."/>
            <person name="Martin F."/>
            <person name="Silar P."/>
            <person name="Natvig D.O."/>
            <person name="Lalanne C."/>
            <person name="Gautier V."/>
            <person name="Ament-Velasquez S.L."/>
            <person name="Kruys A."/>
            <person name="Hutchinson M.I."/>
            <person name="Powell A.J."/>
            <person name="Barry K."/>
            <person name="Miller A.N."/>
            <person name="Grigoriev I.V."/>
            <person name="Debuchy R."/>
            <person name="Gladieux P."/>
            <person name="Hiltunen Thoren M."/>
            <person name="Johannesson H."/>
        </authorList>
    </citation>
    <scope>NUCLEOTIDE SEQUENCE</scope>
    <source>
        <strain evidence="14">CBS 333.67</strain>
    </source>
</reference>
<feature type="region of interest" description="Disordered" evidence="10">
    <location>
        <begin position="146"/>
        <end position="167"/>
    </location>
</feature>
<dbReference type="InterPro" id="IPR009008">
    <property type="entry name" value="Val/Leu/Ile-tRNA-synth_edit"/>
</dbReference>
<evidence type="ECO:0000256" key="4">
    <source>
        <dbReference type="ARBA" id="ARBA00022741"/>
    </source>
</evidence>
<dbReference type="GO" id="GO:0005524">
    <property type="term" value="F:ATP binding"/>
    <property type="evidence" value="ECO:0007669"/>
    <property type="project" value="UniProtKB-KW"/>
</dbReference>
<gene>
    <name evidence="14" type="ORF">B0T15DRAFT_486232</name>
</gene>
<evidence type="ECO:0000256" key="5">
    <source>
        <dbReference type="ARBA" id="ARBA00022840"/>
    </source>
</evidence>
<keyword evidence="6" id="KW-0648">Protein biosynthesis</keyword>
<evidence type="ECO:0000313" key="14">
    <source>
        <dbReference type="EMBL" id="KAK3304701.1"/>
    </source>
</evidence>
<dbReference type="SUPFAM" id="SSF50677">
    <property type="entry name" value="ValRS/IleRS/LeuRS editing domain"/>
    <property type="match status" value="1"/>
</dbReference>
<dbReference type="InterPro" id="IPR055416">
    <property type="entry name" value="RBD_LARS1"/>
</dbReference>
<dbReference type="InterPro" id="IPR009080">
    <property type="entry name" value="tRNAsynth_Ia_anticodon-bd"/>
</dbReference>
<protein>
    <recommendedName>
        <fullName evidence="2">leucine--tRNA ligase</fullName>
        <ecNumber evidence="2">6.1.1.4</ecNumber>
    </recommendedName>
    <alternativeName>
        <fullName evidence="8">Leucyl-tRNA synthetase</fullName>
    </alternativeName>
</protein>
<comment type="catalytic activity">
    <reaction evidence="9">
        <text>tRNA(Leu) + L-leucine + ATP = L-leucyl-tRNA(Leu) + AMP + diphosphate</text>
        <dbReference type="Rhea" id="RHEA:11688"/>
        <dbReference type="Rhea" id="RHEA-COMP:9613"/>
        <dbReference type="Rhea" id="RHEA-COMP:9622"/>
        <dbReference type="ChEBI" id="CHEBI:30616"/>
        <dbReference type="ChEBI" id="CHEBI:33019"/>
        <dbReference type="ChEBI" id="CHEBI:57427"/>
        <dbReference type="ChEBI" id="CHEBI:78442"/>
        <dbReference type="ChEBI" id="CHEBI:78494"/>
        <dbReference type="ChEBI" id="CHEBI:456215"/>
        <dbReference type="EC" id="6.1.1.4"/>
    </reaction>
</comment>
<dbReference type="InterPro" id="IPR004493">
    <property type="entry name" value="Leu-tRNA-synth_Ia_arc/euk"/>
</dbReference>
<dbReference type="SUPFAM" id="SSF52374">
    <property type="entry name" value="Nucleotidylyl transferase"/>
    <property type="match status" value="1"/>
</dbReference>
<dbReference type="PANTHER" id="PTHR45794:SF1">
    <property type="entry name" value="LEUCINE--TRNA LIGASE, CYTOPLASMIC"/>
    <property type="match status" value="1"/>
</dbReference>